<dbReference type="PANTHER" id="PTHR13697">
    <property type="entry name" value="PHOSPHOFRUCTOKINASE"/>
    <property type="match status" value="1"/>
</dbReference>
<organism evidence="17">
    <name type="scientific">marine sediment metagenome</name>
    <dbReference type="NCBI Taxonomy" id="412755"/>
    <lineage>
        <taxon>unclassified sequences</taxon>
        <taxon>metagenomes</taxon>
        <taxon>ecological metagenomes</taxon>
    </lineage>
</organism>
<dbReference type="GO" id="GO:0042802">
    <property type="term" value="F:identical protein binding"/>
    <property type="evidence" value="ECO:0007669"/>
    <property type="project" value="TreeGrafter"/>
</dbReference>
<dbReference type="HAMAP" id="MF_00339">
    <property type="entry name" value="Phosphofructokinase_I_B1"/>
    <property type="match status" value="1"/>
</dbReference>
<dbReference type="GO" id="GO:0048029">
    <property type="term" value="F:monosaccharide binding"/>
    <property type="evidence" value="ECO:0007669"/>
    <property type="project" value="TreeGrafter"/>
</dbReference>
<evidence type="ECO:0000256" key="6">
    <source>
        <dbReference type="ARBA" id="ARBA00022533"/>
    </source>
</evidence>
<evidence type="ECO:0000256" key="7">
    <source>
        <dbReference type="ARBA" id="ARBA00022679"/>
    </source>
</evidence>
<evidence type="ECO:0000259" key="16">
    <source>
        <dbReference type="Pfam" id="PF00365"/>
    </source>
</evidence>
<evidence type="ECO:0000256" key="13">
    <source>
        <dbReference type="ARBA" id="ARBA00023152"/>
    </source>
</evidence>
<keyword evidence="5" id="KW-0963">Cytoplasm</keyword>
<dbReference type="NCBIfam" id="TIGR02482">
    <property type="entry name" value="PFKA_ATP"/>
    <property type="match status" value="1"/>
</dbReference>
<dbReference type="InterPro" id="IPR015912">
    <property type="entry name" value="Phosphofructokinase_CS"/>
</dbReference>
<evidence type="ECO:0000256" key="12">
    <source>
        <dbReference type="ARBA" id="ARBA00022842"/>
    </source>
</evidence>
<dbReference type="GO" id="GO:0005945">
    <property type="term" value="C:6-phosphofructokinase complex"/>
    <property type="evidence" value="ECO:0007669"/>
    <property type="project" value="TreeGrafter"/>
</dbReference>
<keyword evidence="12" id="KW-0460">Magnesium</keyword>
<dbReference type="AlphaFoldDB" id="X1LU50"/>
<dbReference type="FunFam" id="3.40.50.450:FF:000001">
    <property type="entry name" value="ATP-dependent 6-phosphofructokinase"/>
    <property type="match status" value="1"/>
</dbReference>
<dbReference type="InterPro" id="IPR035966">
    <property type="entry name" value="PKF_sf"/>
</dbReference>
<dbReference type="GO" id="GO:0030388">
    <property type="term" value="P:fructose 1,6-bisphosphate metabolic process"/>
    <property type="evidence" value="ECO:0007669"/>
    <property type="project" value="TreeGrafter"/>
</dbReference>
<dbReference type="GO" id="GO:0061621">
    <property type="term" value="P:canonical glycolysis"/>
    <property type="evidence" value="ECO:0007669"/>
    <property type="project" value="TreeGrafter"/>
</dbReference>
<dbReference type="InterPro" id="IPR012003">
    <property type="entry name" value="ATP_PFK_prok-type"/>
</dbReference>
<dbReference type="FunFam" id="3.40.50.460:FF:000002">
    <property type="entry name" value="ATP-dependent 6-phosphofructokinase"/>
    <property type="match status" value="1"/>
</dbReference>
<gene>
    <name evidence="17" type="ORF">S06H3_25588</name>
</gene>
<dbReference type="Gene3D" id="3.40.50.460">
    <property type="entry name" value="Phosphofructokinase domain"/>
    <property type="match status" value="1"/>
</dbReference>
<dbReference type="InterPro" id="IPR022953">
    <property type="entry name" value="ATP_PFK"/>
</dbReference>
<keyword evidence="11" id="KW-0067">ATP-binding</keyword>
<dbReference type="SUPFAM" id="SSF53784">
    <property type="entry name" value="Phosphofructokinase"/>
    <property type="match status" value="1"/>
</dbReference>
<sequence length="302" mass="32585">MILVGEKRRIGLLTSGGDAGGMNAVIRTVTRYAIYNNLEVYGFYEGFKGLINNDFKVLDLNAVGGIIDRGGTILYSARSERFKCREGQKEAINNLKKNKIEGLVVVGGDGTFRGAHELHKQGIQVVGIPVTIDNDVAGTDYSIGFDTALNVIIDIMSKIRDTASSHDRIFVIEVMGRDSGMIAVNTGIACGADYILIPEIKVDLAKIANEIKHHREGKRHTLIIVAEGAASASDVASSIKLLVGHEVRISVLGHIQRGGSPSATDRILAAEFGKKAVELLMEGESDCMIGIKSMKIEHLNLK</sequence>
<name>X1LU50_9ZZZZ</name>
<reference evidence="17" key="1">
    <citation type="journal article" date="2014" name="Front. Microbiol.">
        <title>High frequency of phylogenetically diverse reductive dehalogenase-homologous genes in deep subseafloor sedimentary metagenomes.</title>
        <authorList>
            <person name="Kawai M."/>
            <person name="Futagami T."/>
            <person name="Toyoda A."/>
            <person name="Takaki Y."/>
            <person name="Nishi S."/>
            <person name="Hori S."/>
            <person name="Arai W."/>
            <person name="Tsubouchi T."/>
            <person name="Morono Y."/>
            <person name="Uchiyama I."/>
            <person name="Ito T."/>
            <person name="Fujiyama A."/>
            <person name="Inagaki F."/>
            <person name="Takami H."/>
        </authorList>
    </citation>
    <scope>NUCLEOTIDE SEQUENCE</scope>
    <source>
        <strain evidence="17">Expedition CK06-06</strain>
    </source>
</reference>
<evidence type="ECO:0000256" key="14">
    <source>
        <dbReference type="ARBA" id="ARBA00030818"/>
    </source>
</evidence>
<dbReference type="GO" id="GO:0016208">
    <property type="term" value="F:AMP binding"/>
    <property type="evidence" value="ECO:0007669"/>
    <property type="project" value="TreeGrafter"/>
</dbReference>
<dbReference type="NCBIfam" id="NF002872">
    <property type="entry name" value="PRK03202.1"/>
    <property type="match status" value="1"/>
</dbReference>
<comment type="subcellular location">
    <subcellularLocation>
        <location evidence="2">Cytoplasm</location>
    </subcellularLocation>
</comment>
<dbReference type="PANTHER" id="PTHR13697:SF4">
    <property type="entry name" value="ATP-DEPENDENT 6-PHOSPHOFRUCTOKINASE"/>
    <property type="match status" value="1"/>
</dbReference>
<comment type="pathway">
    <text evidence="3">Carbohydrate degradation; glycolysis; D-glyceraldehyde 3-phosphate and glycerone phosphate from D-glucose: step 3/4.</text>
</comment>
<keyword evidence="10" id="KW-0418">Kinase</keyword>
<dbReference type="EC" id="2.7.1.11" evidence="4"/>
<dbReference type="GO" id="GO:0046872">
    <property type="term" value="F:metal ion binding"/>
    <property type="evidence" value="ECO:0007669"/>
    <property type="project" value="UniProtKB-KW"/>
</dbReference>
<evidence type="ECO:0000256" key="8">
    <source>
        <dbReference type="ARBA" id="ARBA00022723"/>
    </source>
</evidence>
<comment type="caution">
    <text evidence="17">The sequence shown here is derived from an EMBL/GenBank/DDBJ whole genome shotgun (WGS) entry which is preliminary data.</text>
</comment>
<proteinExistence type="inferred from homology"/>
<evidence type="ECO:0000256" key="1">
    <source>
        <dbReference type="ARBA" id="ARBA00001946"/>
    </source>
</evidence>
<dbReference type="InterPro" id="IPR000023">
    <property type="entry name" value="Phosphofructokinase_dom"/>
</dbReference>
<protein>
    <recommendedName>
        <fullName evidence="4">6-phosphofructokinase</fullName>
        <ecNumber evidence="4">2.7.1.11</ecNumber>
    </recommendedName>
    <alternativeName>
        <fullName evidence="14">6-phosphofructokinase isozyme I</fullName>
    </alternativeName>
</protein>
<dbReference type="PRINTS" id="PR00476">
    <property type="entry name" value="PHFRCTKINASE"/>
</dbReference>
<keyword evidence="6" id="KW-0021">Allosteric enzyme</keyword>
<evidence type="ECO:0000256" key="5">
    <source>
        <dbReference type="ARBA" id="ARBA00022490"/>
    </source>
</evidence>
<keyword evidence="8" id="KW-0479">Metal-binding</keyword>
<feature type="domain" description="Phosphofructokinase" evidence="16">
    <location>
        <begin position="9"/>
        <end position="280"/>
    </location>
</feature>
<evidence type="ECO:0000256" key="9">
    <source>
        <dbReference type="ARBA" id="ARBA00022741"/>
    </source>
</evidence>
<dbReference type="GO" id="GO:0006002">
    <property type="term" value="P:fructose 6-phosphate metabolic process"/>
    <property type="evidence" value="ECO:0007669"/>
    <property type="project" value="InterPro"/>
</dbReference>
<evidence type="ECO:0000256" key="3">
    <source>
        <dbReference type="ARBA" id="ARBA00004679"/>
    </source>
</evidence>
<dbReference type="PROSITE" id="PS00433">
    <property type="entry name" value="PHOSPHOFRUCTOKINASE"/>
    <property type="match status" value="1"/>
</dbReference>
<comment type="catalytic activity">
    <reaction evidence="15">
        <text>beta-D-fructose 6-phosphate + ATP = beta-D-fructose 1,6-bisphosphate + ADP + H(+)</text>
        <dbReference type="Rhea" id="RHEA:16109"/>
        <dbReference type="ChEBI" id="CHEBI:15378"/>
        <dbReference type="ChEBI" id="CHEBI:30616"/>
        <dbReference type="ChEBI" id="CHEBI:32966"/>
        <dbReference type="ChEBI" id="CHEBI:57634"/>
        <dbReference type="ChEBI" id="CHEBI:456216"/>
        <dbReference type="EC" id="2.7.1.11"/>
    </reaction>
</comment>
<evidence type="ECO:0000256" key="15">
    <source>
        <dbReference type="ARBA" id="ARBA00048070"/>
    </source>
</evidence>
<dbReference type="EMBL" id="BARV01014742">
    <property type="protein sequence ID" value="GAI22618.1"/>
    <property type="molecule type" value="Genomic_DNA"/>
</dbReference>
<accession>X1LU50</accession>
<evidence type="ECO:0000256" key="2">
    <source>
        <dbReference type="ARBA" id="ARBA00004496"/>
    </source>
</evidence>
<keyword evidence="9" id="KW-0547">Nucleotide-binding</keyword>
<evidence type="ECO:0000256" key="4">
    <source>
        <dbReference type="ARBA" id="ARBA00012055"/>
    </source>
</evidence>
<keyword evidence="7" id="KW-0808">Transferase</keyword>
<dbReference type="UniPathway" id="UPA00109">
    <property type="reaction ID" value="UER00182"/>
</dbReference>
<feature type="non-terminal residue" evidence="17">
    <location>
        <position position="302"/>
    </location>
</feature>
<evidence type="ECO:0000313" key="17">
    <source>
        <dbReference type="EMBL" id="GAI22618.1"/>
    </source>
</evidence>
<dbReference type="GO" id="GO:0003872">
    <property type="term" value="F:6-phosphofructokinase activity"/>
    <property type="evidence" value="ECO:0007669"/>
    <property type="project" value="UniProtKB-EC"/>
</dbReference>
<evidence type="ECO:0000256" key="10">
    <source>
        <dbReference type="ARBA" id="ARBA00022777"/>
    </source>
</evidence>
<dbReference type="PIRSF" id="PIRSF000532">
    <property type="entry name" value="ATP_PFK_prok"/>
    <property type="match status" value="1"/>
</dbReference>
<dbReference type="Gene3D" id="3.40.50.450">
    <property type="match status" value="1"/>
</dbReference>
<comment type="cofactor">
    <cofactor evidence="1">
        <name>Mg(2+)</name>
        <dbReference type="ChEBI" id="CHEBI:18420"/>
    </cofactor>
</comment>
<dbReference type="GO" id="GO:0005524">
    <property type="term" value="F:ATP binding"/>
    <property type="evidence" value="ECO:0007669"/>
    <property type="project" value="UniProtKB-KW"/>
</dbReference>
<evidence type="ECO:0000256" key="11">
    <source>
        <dbReference type="ARBA" id="ARBA00022840"/>
    </source>
</evidence>
<dbReference type="Pfam" id="PF00365">
    <property type="entry name" value="PFK"/>
    <property type="match status" value="1"/>
</dbReference>
<keyword evidence="13" id="KW-0324">Glycolysis</keyword>
<dbReference type="GO" id="GO:0070095">
    <property type="term" value="F:fructose-6-phosphate binding"/>
    <property type="evidence" value="ECO:0007669"/>
    <property type="project" value="TreeGrafter"/>
</dbReference>
<dbReference type="InterPro" id="IPR012828">
    <property type="entry name" value="PFKA_ATP_prok"/>
</dbReference>